<keyword evidence="3" id="KW-1185">Reference proteome</keyword>
<dbReference type="CDD" id="cd05243">
    <property type="entry name" value="SDR_a5"/>
    <property type="match status" value="1"/>
</dbReference>
<feature type="domain" description="NAD(P)-binding" evidence="1">
    <location>
        <begin position="12"/>
        <end position="196"/>
    </location>
</feature>
<organism evidence="2 3">
    <name type="scientific">Microbacterium terrae</name>
    <dbReference type="NCBI Taxonomy" id="69369"/>
    <lineage>
        <taxon>Bacteria</taxon>
        <taxon>Bacillati</taxon>
        <taxon>Actinomycetota</taxon>
        <taxon>Actinomycetes</taxon>
        <taxon>Micrococcales</taxon>
        <taxon>Microbacteriaceae</taxon>
        <taxon>Microbacterium</taxon>
    </lineage>
</organism>
<dbReference type="PANTHER" id="PTHR15020">
    <property type="entry name" value="FLAVIN REDUCTASE-RELATED"/>
    <property type="match status" value="1"/>
</dbReference>
<comment type="caution">
    <text evidence="2">The sequence shown here is derived from an EMBL/GenBank/DDBJ whole genome shotgun (WGS) entry which is preliminary data.</text>
</comment>
<keyword evidence="2" id="KW-0456">Lyase</keyword>
<accession>A0A0M2GXB7</accession>
<evidence type="ECO:0000313" key="2">
    <source>
        <dbReference type="EMBL" id="KJL38394.1"/>
    </source>
</evidence>
<dbReference type="Proteomes" id="UP000033956">
    <property type="component" value="Unassembled WGS sequence"/>
</dbReference>
<dbReference type="STRING" id="92835.RS81_02665"/>
<gene>
    <name evidence="2" type="primary">yhfK_2</name>
    <name evidence="2" type="ORF">RS81_02665</name>
</gene>
<dbReference type="Gene3D" id="3.40.50.720">
    <property type="entry name" value="NAD(P)-binding Rossmann-like Domain"/>
    <property type="match status" value="1"/>
</dbReference>
<dbReference type="OrthoDB" id="5510591at2"/>
<dbReference type="InterPro" id="IPR036291">
    <property type="entry name" value="NAD(P)-bd_dom_sf"/>
</dbReference>
<dbReference type="PANTHER" id="PTHR15020:SF50">
    <property type="entry name" value="UPF0659 PROTEIN YMR090W"/>
    <property type="match status" value="1"/>
</dbReference>
<evidence type="ECO:0000259" key="1">
    <source>
        <dbReference type="Pfam" id="PF13460"/>
    </source>
</evidence>
<reference evidence="2 3" key="1">
    <citation type="submission" date="2015-02" db="EMBL/GenBank/DDBJ databases">
        <title>Draft genome sequences of ten Microbacterium spp. with emphasis on heavy metal contaminated environments.</title>
        <authorList>
            <person name="Corretto E."/>
        </authorList>
    </citation>
    <scope>NUCLEOTIDE SEQUENCE [LARGE SCALE GENOMIC DNA]</scope>
    <source>
        <strain evidence="2 3">DSM 12510</strain>
    </source>
</reference>
<dbReference type="EC" id="4.-.-.-" evidence="2"/>
<dbReference type="InterPro" id="IPR016040">
    <property type="entry name" value="NAD(P)-bd_dom"/>
</dbReference>
<evidence type="ECO:0000313" key="3">
    <source>
        <dbReference type="Proteomes" id="UP000033956"/>
    </source>
</evidence>
<dbReference type="GO" id="GO:0016829">
    <property type="term" value="F:lyase activity"/>
    <property type="evidence" value="ECO:0007669"/>
    <property type="project" value="UniProtKB-KW"/>
</dbReference>
<name>A0A0M2GXB7_9MICO</name>
<dbReference type="RefSeq" id="WP_045276578.1">
    <property type="nucleotide sequence ID" value="NZ_BAAAUP010000003.1"/>
</dbReference>
<proteinExistence type="predicted"/>
<dbReference type="EMBL" id="JYIZ01000055">
    <property type="protein sequence ID" value="KJL38394.1"/>
    <property type="molecule type" value="Genomic_DNA"/>
</dbReference>
<dbReference type="Pfam" id="PF13460">
    <property type="entry name" value="NAD_binding_10"/>
    <property type="match status" value="1"/>
</dbReference>
<sequence length="260" mass="27269">MSTTPLTILLVGGTGSIGRHVTTAATRAGHRVRILSRTPGEASTPGVDTVTGDLTDQSTLGPAVDGIDAVIFTHGTHGGEAGYRDVDYGGVRNVLTAIGGEQVRVALMTAIGVTVRDGSYNRSSKAHDWKRRAERLVRASGHPYTIVRPGWFDYNDADQHQLHFLQGDTRRAGNASDGVIARSQIADVLVAALTSPAAAGKTLELVAERGPAQTDLEPLFAGLTPDVELDGPGDQDNQPVADEPAVVRAELEHLTGIATA</sequence>
<dbReference type="SUPFAM" id="SSF51735">
    <property type="entry name" value="NAD(P)-binding Rossmann-fold domains"/>
    <property type="match status" value="1"/>
</dbReference>
<dbReference type="AlphaFoldDB" id="A0A0M2GXB7"/>
<protein>
    <submittedName>
        <fullName evidence="2">Sugar epimerase YhfK</fullName>
        <ecNumber evidence="2">4.-.-.-</ecNumber>
    </submittedName>
</protein>
<dbReference type="PATRIC" id="fig|92835.4.peg.2702"/>